<evidence type="ECO:0000256" key="1">
    <source>
        <dbReference type="ARBA" id="ARBA00022679"/>
    </source>
</evidence>
<dbReference type="InterPro" id="IPR029063">
    <property type="entry name" value="SAM-dependent_MTases_sf"/>
</dbReference>
<proteinExistence type="predicted"/>
<protein>
    <submittedName>
        <fullName evidence="3">Methyltransferase domain-containing protein</fullName>
    </submittedName>
</protein>
<dbReference type="GO" id="GO:0008168">
    <property type="term" value="F:methyltransferase activity"/>
    <property type="evidence" value="ECO:0007669"/>
    <property type="project" value="UniProtKB-KW"/>
</dbReference>
<keyword evidence="1 3" id="KW-0808">Transferase</keyword>
<dbReference type="EMBL" id="WNKT01000004">
    <property type="protein sequence ID" value="MTW20154.1"/>
    <property type="molecule type" value="Genomic_DNA"/>
</dbReference>
<dbReference type="PANTHER" id="PTHR43861">
    <property type="entry name" value="TRANS-ACONITATE 2-METHYLTRANSFERASE-RELATED"/>
    <property type="match status" value="1"/>
</dbReference>
<comment type="caution">
    <text evidence="3">The sequence shown here is derived from an EMBL/GenBank/DDBJ whole genome shotgun (WGS) entry which is preliminary data.</text>
</comment>
<reference evidence="3 4" key="1">
    <citation type="submission" date="2019-11" db="EMBL/GenBank/DDBJ databases">
        <title>Whole-genome sequence of the anaerobic purple sulfur bacterium Allochromatium palmeri DSM 15591.</title>
        <authorList>
            <person name="Kyndt J.A."/>
            <person name="Meyer T.E."/>
        </authorList>
    </citation>
    <scope>NUCLEOTIDE SEQUENCE [LARGE SCALE GENOMIC DNA]</scope>
    <source>
        <strain evidence="3 4">DSM 15591</strain>
    </source>
</reference>
<dbReference type="OrthoDB" id="323463at2"/>
<dbReference type="GO" id="GO:0032259">
    <property type="term" value="P:methylation"/>
    <property type="evidence" value="ECO:0007669"/>
    <property type="project" value="UniProtKB-KW"/>
</dbReference>
<dbReference type="PANTHER" id="PTHR43861:SF3">
    <property type="entry name" value="PUTATIVE (AFU_ORTHOLOGUE AFUA_2G14390)-RELATED"/>
    <property type="match status" value="1"/>
</dbReference>
<accession>A0A6N8ECR5</accession>
<feature type="domain" description="Methyltransferase" evidence="2">
    <location>
        <begin position="33"/>
        <end position="127"/>
    </location>
</feature>
<gene>
    <name evidence="3" type="ORF">GJ668_03475</name>
</gene>
<keyword evidence="4" id="KW-1185">Reference proteome</keyword>
<dbReference type="InterPro" id="IPR041698">
    <property type="entry name" value="Methyltransf_25"/>
</dbReference>
<keyword evidence="3" id="KW-0489">Methyltransferase</keyword>
<dbReference type="Proteomes" id="UP000434044">
    <property type="component" value="Unassembled WGS sequence"/>
</dbReference>
<dbReference type="CDD" id="cd02440">
    <property type="entry name" value="AdoMet_MTases"/>
    <property type="match status" value="1"/>
</dbReference>
<evidence type="ECO:0000259" key="2">
    <source>
        <dbReference type="Pfam" id="PF13649"/>
    </source>
</evidence>
<evidence type="ECO:0000313" key="3">
    <source>
        <dbReference type="EMBL" id="MTW20154.1"/>
    </source>
</evidence>
<dbReference type="RefSeq" id="WP_155448733.1">
    <property type="nucleotide sequence ID" value="NZ_WNKT01000004.1"/>
</dbReference>
<sequence length="247" mass="28095">MPRQMIQTDPEAYRLCDEIQVIEDLVEVNGHQVLELGCGAAWMTRLLATRLGARRVTATEVDRIQHQKNLAIQDLPRVEFRVGGAESIADADATYEGVFLFKSLHHVPVDLMDRALAEIQRVLVPGGYVYLSEPVYWGALNEVMRLIHDECLVRTAAYEAIERAVASGRFTWERQVFYQSEGVYLNWDAFAERFIQVTHTDHDLDAVRLAEIRAAFERHLTPEGARFLKPHRVDLLRVKSEVTAAPA</sequence>
<dbReference type="AlphaFoldDB" id="A0A6N8ECR5"/>
<dbReference type="Gene3D" id="3.40.50.150">
    <property type="entry name" value="Vaccinia Virus protein VP39"/>
    <property type="match status" value="1"/>
</dbReference>
<dbReference type="Pfam" id="PF13649">
    <property type="entry name" value="Methyltransf_25"/>
    <property type="match status" value="1"/>
</dbReference>
<name>A0A6N8ECR5_9GAMM</name>
<dbReference type="SUPFAM" id="SSF53335">
    <property type="entry name" value="S-adenosyl-L-methionine-dependent methyltransferases"/>
    <property type="match status" value="1"/>
</dbReference>
<evidence type="ECO:0000313" key="4">
    <source>
        <dbReference type="Proteomes" id="UP000434044"/>
    </source>
</evidence>
<organism evidence="3 4">
    <name type="scientific">Allochromatium palmeri</name>
    <dbReference type="NCBI Taxonomy" id="231048"/>
    <lineage>
        <taxon>Bacteria</taxon>
        <taxon>Pseudomonadati</taxon>
        <taxon>Pseudomonadota</taxon>
        <taxon>Gammaproteobacteria</taxon>
        <taxon>Chromatiales</taxon>
        <taxon>Chromatiaceae</taxon>
        <taxon>Allochromatium</taxon>
    </lineage>
</organism>